<evidence type="ECO:0000313" key="3">
    <source>
        <dbReference type="Proteomes" id="UP000308549"/>
    </source>
</evidence>
<dbReference type="PANTHER" id="PTHR37488">
    <property type="entry name" value="DUF1275 DOMAIN-CONTAINING PROTEIN"/>
    <property type="match status" value="1"/>
</dbReference>
<protein>
    <recommendedName>
        <fullName evidence="4">DUF1275 domain protein</fullName>
    </recommendedName>
</protein>
<keyword evidence="3" id="KW-1185">Reference proteome</keyword>
<comment type="caution">
    <text evidence="2">The sequence shown here is derived from an EMBL/GenBank/DDBJ whole genome shotgun (WGS) entry which is preliminary data.</text>
</comment>
<organism evidence="2 3">
    <name type="scientific">Salinomyces thailandicus</name>
    <dbReference type="NCBI Taxonomy" id="706561"/>
    <lineage>
        <taxon>Eukaryota</taxon>
        <taxon>Fungi</taxon>
        <taxon>Dikarya</taxon>
        <taxon>Ascomycota</taxon>
        <taxon>Pezizomycotina</taxon>
        <taxon>Dothideomycetes</taxon>
        <taxon>Dothideomycetidae</taxon>
        <taxon>Mycosphaerellales</taxon>
        <taxon>Teratosphaeriaceae</taxon>
        <taxon>Salinomyces</taxon>
    </lineage>
</organism>
<feature type="transmembrane region" description="Helical" evidence="1">
    <location>
        <begin position="145"/>
        <end position="167"/>
    </location>
</feature>
<feature type="transmembrane region" description="Helical" evidence="1">
    <location>
        <begin position="61"/>
        <end position="85"/>
    </location>
</feature>
<evidence type="ECO:0000256" key="1">
    <source>
        <dbReference type="SAM" id="Phobius"/>
    </source>
</evidence>
<dbReference type="Proteomes" id="UP000308549">
    <property type="component" value="Unassembled WGS sequence"/>
</dbReference>
<gene>
    <name evidence="2" type="ORF">B0A50_03623</name>
</gene>
<dbReference type="PANTHER" id="PTHR37488:SF2">
    <property type="entry name" value="DUF1275 DOMAIN-CONTAINING PROTEIN"/>
    <property type="match status" value="1"/>
</dbReference>
<dbReference type="AlphaFoldDB" id="A0A4U0U2B2"/>
<sequence length="301" mass="31938">MSQAPPPASGVVHDHAATFDDSAYLSGSDEKQSGSVPARRALFSRARTLGPVKKEYGDWPLLAMSLVTGLVDGACFTNYGMFVGMQTGNTVILGLSTAGLPENPHAWLTTLVSIVTFLIGAFLTFRTSALVTPSGPHTNRLWTTTLFLAQAALVLLSAALATPANLIPQNPADTDRYTPAPESVLANTKIVALIPPLAFQSGIQIATSRLLGFNELPVNVLTSTYCDLMGDLKLLATNNVKRNRRAASVVLLLIGAIVSGWLMRSSGGLESILWLSGGLKVLTAAAVFCFMPAEMERKIPK</sequence>
<feature type="transmembrane region" description="Helical" evidence="1">
    <location>
        <begin position="272"/>
        <end position="293"/>
    </location>
</feature>
<name>A0A4U0U2B2_9PEZI</name>
<feature type="transmembrane region" description="Helical" evidence="1">
    <location>
        <begin position="246"/>
        <end position="266"/>
    </location>
</feature>
<dbReference type="InterPro" id="IPR010699">
    <property type="entry name" value="DUF1275"/>
</dbReference>
<feature type="transmembrane region" description="Helical" evidence="1">
    <location>
        <begin position="106"/>
        <end position="125"/>
    </location>
</feature>
<dbReference type="EMBL" id="NAJL01000015">
    <property type="protein sequence ID" value="TKA29113.1"/>
    <property type="molecule type" value="Genomic_DNA"/>
</dbReference>
<accession>A0A4U0U2B2</accession>
<evidence type="ECO:0008006" key="4">
    <source>
        <dbReference type="Google" id="ProtNLM"/>
    </source>
</evidence>
<keyword evidence="1" id="KW-1133">Transmembrane helix</keyword>
<dbReference type="Pfam" id="PF06912">
    <property type="entry name" value="DUF1275"/>
    <property type="match status" value="1"/>
</dbReference>
<keyword evidence="1" id="KW-0812">Transmembrane</keyword>
<keyword evidence="1" id="KW-0472">Membrane</keyword>
<reference evidence="2 3" key="1">
    <citation type="submission" date="2017-03" db="EMBL/GenBank/DDBJ databases">
        <title>Genomes of endolithic fungi from Antarctica.</title>
        <authorList>
            <person name="Coleine C."/>
            <person name="Masonjones S."/>
            <person name="Stajich J.E."/>
        </authorList>
    </citation>
    <scope>NUCLEOTIDE SEQUENCE [LARGE SCALE GENOMIC DNA]</scope>
    <source>
        <strain evidence="2 3">CCFEE 6315</strain>
    </source>
</reference>
<proteinExistence type="predicted"/>
<evidence type="ECO:0000313" key="2">
    <source>
        <dbReference type="EMBL" id="TKA29113.1"/>
    </source>
</evidence>
<dbReference type="OrthoDB" id="5288586at2759"/>